<proteinExistence type="inferred from homology"/>
<evidence type="ECO:0000313" key="6">
    <source>
        <dbReference type="EMBL" id="BES81696.1"/>
    </source>
</evidence>
<keyword evidence="3" id="KW-0645">Protease</keyword>
<dbReference type="Proteomes" id="UP001341135">
    <property type="component" value="Chromosome"/>
</dbReference>
<name>A0ABM8IVW4_9CREN</name>
<keyword evidence="5" id="KW-0788">Thiol protease</keyword>
<dbReference type="PIRSF" id="PIRSF015592">
    <property type="entry name" value="Prld-crbxl_pptds"/>
    <property type="match status" value="1"/>
</dbReference>
<dbReference type="Pfam" id="PF01470">
    <property type="entry name" value="Peptidase_C15"/>
    <property type="match status" value="1"/>
</dbReference>
<dbReference type="GeneID" id="89289280"/>
<evidence type="ECO:0000256" key="2">
    <source>
        <dbReference type="ARBA" id="ARBA00022490"/>
    </source>
</evidence>
<dbReference type="InterPro" id="IPR016125">
    <property type="entry name" value="Peptidase_C15-like"/>
</dbReference>
<dbReference type="SUPFAM" id="SSF53182">
    <property type="entry name" value="Pyrrolidone carboxyl peptidase (pyroglutamate aminopeptidase)"/>
    <property type="match status" value="1"/>
</dbReference>
<organism evidence="6 7">
    <name type="scientific">Pyrodictium abyssi</name>
    <dbReference type="NCBI Taxonomy" id="54256"/>
    <lineage>
        <taxon>Archaea</taxon>
        <taxon>Thermoproteota</taxon>
        <taxon>Thermoprotei</taxon>
        <taxon>Desulfurococcales</taxon>
        <taxon>Pyrodictiaceae</taxon>
        <taxon>Pyrodictium</taxon>
    </lineage>
</organism>
<protein>
    <submittedName>
        <fullName evidence="6">Pyroglutamyl-peptidase I</fullName>
    </submittedName>
</protein>
<keyword evidence="4" id="KW-0378">Hydrolase</keyword>
<evidence type="ECO:0000313" key="7">
    <source>
        <dbReference type="Proteomes" id="UP001341135"/>
    </source>
</evidence>
<sequence length="210" mass="22685">MASTRPVALVAGFTVFAGLQFNPAEEIARRLDGATIGGLRVHALVLPVSLRRALPLLEERLRALRPRVALGLGLSPRAGKVTLELAAVSLAHYPDTPDEDGHRAVLEPLDAGGPRAYTTRIPLEAARTCSEKGHPVTVGLSAGTYLCNAAAYTIHRYAHRHGAAGGFLHLPPSTELAHRHHLEPATPLWLQLETVKCILEETIRHTTQRP</sequence>
<evidence type="ECO:0000256" key="1">
    <source>
        <dbReference type="ARBA" id="ARBA00006641"/>
    </source>
</evidence>
<dbReference type="PRINTS" id="PR00706">
    <property type="entry name" value="PYROGLUPTASE"/>
</dbReference>
<reference evidence="6 7" key="1">
    <citation type="submission" date="2023-09" db="EMBL/GenBank/DDBJ databases">
        <title>Pyrofollis japonicus gen. nov. sp. nov., a novel member of the family Pyrodictiaceae isolated from the Iheya North hydrothermal field.</title>
        <authorList>
            <person name="Miyazaki U."/>
            <person name="Sanari M."/>
            <person name="Tame A."/>
            <person name="Kitajima M."/>
            <person name="Okamoto A."/>
            <person name="Sawayama S."/>
            <person name="Miyazaki J."/>
            <person name="Takai K."/>
            <person name="Nakagawa S."/>
        </authorList>
    </citation>
    <scope>NUCLEOTIDE SEQUENCE [LARGE SCALE GENOMIC DNA]</scope>
    <source>
        <strain evidence="6 7">AV2</strain>
    </source>
</reference>
<dbReference type="RefSeq" id="WP_338248330.1">
    <property type="nucleotide sequence ID" value="NZ_AP028907.1"/>
</dbReference>
<evidence type="ECO:0000256" key="3">
    <source>
        <dbReference type="ARBA" id="ARBA00022670"/>
    </source>
</evidence>
<evidence type="ECO:0000256" key="5">
    <source>
        <dbReference type="ARBA" id="ARBA00022807"/>
    </source>
</evidence>
<dbReference type="InterPro" id="IPR000816">
    <property type="entry name" value="Peptidase_C15"/>
</dbReference>
<dbReference type="Gene3D" id="3.40.630.20">
    <property type="entry name" value="Peptidase C15, pyroglutamyl peptidase I-like"/>
    <property type="match status" value="1"/>
</dbReference>
<keyword evidence="2" id="KW-0963">Cytoplasm</keyword>
<comment type="similarity">
    <text evidence="1">Belongs to the peptidase C15 family.</text>
</comment>
<dbReference type="PANTHER" id="PTHR23402">
    <property type="entry name" value="PROTEASE FAMILY C15 PYROGLUTAMYL-PEPTIDASE I-RELATED"/>
    <property type="match status" value="1"/>
</dbReference>
<evidence type="ECO:0000256" key="4">
    <source>
        <dbReference type="ARBA" id="ARBA00022801"/>
    </source>
</evidence>
<keyword evidence="7" id="KW-1185">Reference proteome</keyword>
<dbReference type="PANTHER" id="PTHR23402:SF1">
    <property type="entry name" value="PYROGLUTAMYL-PEPTIDASE I"/>
    <property type="match status" value="1"/>
</dbReference>
<dbReference type="InterPro" id="IPR036440">
    <property type="entry name" value="Peptidase_C15-like_sf"/>
</dbReference>
<dbReference type="EMBL" id="AP028907">
    <property type="protein sequence ID" value="BES81696.1"/>
    <property type="molecule type" value="Genomic_DNA"/>
</dbReference>
<accession>A0ABM8IVW4</accession>
<gene>
    <name evidence="6" type="ORF">PABY_12630</name>
</gene>